<reference evidence="7" key="1">
    <citation type="submission" date="2020-02" db="EMBL/GenBank/DDBJ databases">
        <title>Genomic and physiological characterization of two novel Nitrospinaceae genera.</title>
        <authorList>
            <person name="Mueller A.J."/>
            <person name="Jung M.-Y."/>
            <person name="Strachan C.R."/>
            <person name="Herbold C.W."/>
            <person name="Kirkegaard R.H."/>
            <person name="Daims H."/>
        </authorList>
    </citation>
    <scope>NUCLEOTIDE SEQUENCE [LARGE SCALE GENOMIC DNA]</scope>
</reference>
<evidence type="ECO:0000256" key="3">
    <source>
        <dbReference type="ARBA" id="ARBA00022741"/>
    </source>
</evidence>
<dbReference type="Pfam" id="PF00005">
    <property type="entry name" value="ABC_tran"/>
    <property type="match status" value="1"/>
</dbReference>
<keyword evidence="4 6" id="KW-0067">ATP-binding</keyword>
<organism evidence="6 7">
    <name type="scientific">Candidatus Nitrohelix vancouverensis</name>
    <dbReference type="NCBI Taxonomy" id="2705534"/>
    <lineage>
        <taxon>Bacteria</taxon>
        <taxon>Pseudomonadati</taxon>
        <taxon>Nitrospinota/Tectimicrobiota group</taxon>
        <taxon>Nitrospinota</taxon>
        <taxon>Nitrospinia</taxon>
        <taxon>Nitrospinales</taxon>
        <taxon>Nitrospinaceae</taxon>
        <taxon>Candidatus Nitrohelix</taxon>
    </lineage>
</organism>
<dbReference type="InterPro" id="IPR003439">
    <property type="entry name" value="ABC_transporter-like_ATP-bd"/>
</dbReference>
<dbReference type="InterPro" id="IPR017871">
    <property type="entry name" value="ABC_transporter-like_CS"/>
</dbReference>
<protein>
    <submittedName>
        <fullName evidence="6">Phosphate ABC transporter ATP-binding protein</fullName>
    </submittedName>
</protein>
<dbReference type="PROSITE" id="PS00211">
    <property type="entry name" value="ABC_TRANSPORTER_1"/>
    <property type="match status" value="1"/>
</dbReference>
<dbReference type="InterPro" id="IPR003593">
    <property type="entry name" value="AAA+_ATPase"/>
</dbReference>
<name>A0A7T0C5C1_9BACT</name>
<dbReference type="GO" id="GO:0016887">
    <property type="term" value="F:ATP hydrolysis activity"/>
    <property type="evidence" value="ECO:0007669"/>
    <property type="project" value="InterPro"/>
</dbReference>
<dbReference type="AlphaFoldDB" id="A0A7T0C5C1"/>
<evidence type="ECO:0000256" key="2">
    <source>
        <dbReference type="ARBA" id="ARBA00022592"/>
    </source>
</evidence>
<dbReference type="GO" id="GO:0005524">
    <property type="term" value="F:ATP binding"/>
    <property type="evidence" value="ECO:0007669"/>
    <property type="project" value="UniProtKB-KW"/>
</dbReference>
<keyword evidence="3" id="KW-0547">Nucleotide-binding</keyword>
<dbReference type="CDD" id="cd03260">
    <property type="entry name" value="ABC_PstB_phosphate_transporter"/>
    <property type="match status" value="1"/>
</dbReference>
<dbReference type="GO" id="GO:0035435">
    <property type="term" value="P:phosphate ion transmembrane transport"/>
    <property type="evidence" value="ECO:0007669"/>
    <property type="project" value="InterPro"/>
</dbReference>
<dbReference type="PANTHER" id="PTHR43423:SF1">
    <property type="entry name" value="ABC TRANSPORTER I FAMILY MEMBER 17"/>
    <property type="match status" value="1"/>
</dbReference>
<evidence type="ECO:0000256" key="4">
    <source>
        <dbReference type="ARBA" id="ARBA00022840"/>
    </source>
</evidence>
<dbReference type="Gene3D" id="3.40.50.300">
    <property type="entry name" value="P-loop containing nucleotide triphosphate hydrolases"/>
    <property type="match status" value="1"/>
</dbReference>
<dbReference type="Proteomes" id="UP000594464">
    <property type="component" value="Chromosome"/>
</dbReference>
<dbReference type="EMBL" id="CP048620">
    <property type="protein sequence ID" value="QPJ66801.1"/>
    <property type="molecule type" value="Genomic_DNA"/>
</dbReference>
<accession>A0A7T0C5C1</accession>
<sequence length="252" mass="28722">MVNLELKNTEITYNGKPILKNLCYGFPENSITCILGASGSGKTTLLRSLSRLNDRIPGFKVRGEVWVAGTEIYLNGVNVYDLRRKVGMIFQSPCVFPKSIYENVIFGYKYHHPKRKSEFPEIAERYLKETHLWDEVKDRLKKPASILSQGQKQRLSIARTLALEPEILLMDEPTSSLDPVSVEAFEQLILSLKEKHTILMATHNIAQTRRIADEVVFLHEGQIWDQGPSATFFEATLSAEAQRFLEGDRPRI</sequence>
<evidence type="ECO:0000313" key="6">
    <source>
        <dbReference type="EMBL" id="QPJ66801.1"/>
    </source>
</evidence>
<dbReference type="SMART" id="SM00382">
    <property type="entry name" value="AAA"/>
    <property type="match status" value="1"/>
</dbReference>
<dbReference type="SUPFAM" id="SSF52540">
    <property type="entry name" value="P-loop containing nucleoside triphosphate hydrolases"/>
    <property type="match status" value="1"/>
</dbReference>
<dbReference type="InterPro" id="IPR005670">
    <property type="entry name" value="PstB-like"/>
</dbReference>
<evidence type="ECO:0000259" key="5">
    <source>
        <dbReference type="PROSITE" id="PS50893"/>
    </source>
</evidence>
<dbReference type="GO" id="GO:0016020">
    <property type="term" value="C:membrane"/>
    <property type="evidence" value="ECO:0007669"/>
    <property type="project" value="InterPro"/>
</dbReference>
<proteinExistence type="predicted"/>
<gene>
    <name evidence="6" type="ORF">G3M78_07485</name>
</gene>
<dbReference type="KEGG" id="nva:G3M78_07485"/>
<dbReference type="PANTHER" id="PTHR43423">
    <property type="entry name" value="ABC TRANSPORTER I FAMILY MEMBER 17"/>
    <property type="match status" value="1"/>
</dbReference>
<dbReference type="InterPro" id="IPR027417">
    <property type="entry name" value="P-loop_NTPase"/>
</dbReference>
<evidence type="ECO:0000313" key="7">
    <source>
        <dbReference type="Proteomes" id="UP000594464"/>
    </source>
</evidence>
<evidence type="ECO:0000256" key="1">
    <source>
        <dbReference type="ARBA" id="ARBA00022448"/>
    </source>
</evidence>
<keyword evidence="2" id="KW-0592">Phosphate transport</keyword>
<dbReference type="GO" id="GO:0005315">
    <property type="term" value="F:phosphate transmembrane transporter activity"/>
    <property type="evidence" value="ECO:0007669"/>
    <property type="project" value="InterPro"/>
</dbReference>
<feature type="domain" description="ABC transporter" evidence="5">
    <location>
        <begin position="4"/>
        <end position="245"/>
    </location>
</feature>
<keyword evidence="1" id="KW-0813">Transport</keyword>
<dbReference type="PROSITE" id="PS50893">
    <property type="entry name" value="ABC_TRANSPORTER_2"/>
    <property type="match status" value="1"/>
</dbReference>